<proteinExistence type="inferred from homology"/>
<dbReference type="PANTHER" id="PTHR22930">
    <property type="match status" value="1"/>
</dbReference>
<evidence type="ECO:0000256" key="7">
    <source>
        <dbReference type="ARBA" id="ARBA00022722"/>
    </source>
</evidence>
<dbReference type="GO" id="GO:0004518">
    <property type="term" value="F:nuclease activity"/>
    <property type="evidence" value="ECO:0007669"/>
    <property type="project" value="UniProtKB-KW"/>
</dbReference>
<dbReference type="Proteomes" id="UP001066276">
    <property type="component" value="Chromosome 7"/>
</dbReference>
<comment type="function">
    <text evidence="12">Transposase-derived protein that may have nuclease activity. Does not have transposase activity.</text>
</comment>
<dbReference type="GO" id="GO:0046872">
    <property type="term" value="F:metal ion binding"/>
    <property type="evidence" value="ECO:0007669"/>
    <property type="project" value="UniProtKB-KW"/>
</dbReference>
<protein>
    <recommendedName>
        <fullName evidence="5">Putative nuclease HARBI1</fullName>
    </recommendedName>
    <alternativeName>
        <fullName evidence="11">Harbinger transposase-derived nuclease</fullName>
    </alternativeName>
</protein>
<keyword evidence="8" id="KW-0479">Metal-binding</keyword>
<evidence type="ECO:0000256" key="4">
    <source>
        <dbReference type="ARBA" id="ARBA00006958"/>
    </source>
</evidence>
<dbReference type="PANTHER" id="PTHR22930:SF267">
    <property type="entry name" value="NUCLEASE HARBI1-RELATED"/>
    <property type="match status" value="1"/>
</dbReference>
<sequence length="232" mass="26245">MCPVCESHPLRSPFATRNVRVAICDSQSLCNCNSQIATSRKKPSLQVAFTTNSEQVVVCDAHYVITDIVAKFPGSTHDSYIFRHSGIHQRLELGEFGDGYLLGDSAYALRPWIMTPFLTPSNESERQYNSAHKRTRNLIERTFGLLKARFRCLHRSGGALQYTPITAFKIVVACAILHNIATRRGLPLTPADPDPDEEEQEQPHRHHGDRSLANQGRLRREHIATQYFGRYV</sequence>
<evidence type="ECO:0000313" key="16">
    <source>
        <dbReference type="Proteomes" id="UP001066276"/>
    </source>
</evidence>
<dbReference type="InterPro" id="IPR027806">
    <property type="entry name" value="HARBI1_dom"/>
</dbReference>
<keyword evidence="16" id="KW-1185">Reference proteome</keyword>
<accession>A0AAV7PYE9</accession>
<dbReference type="InterPro" id="IPR045249">
    <property type="entry name" value="HARBI1-like"/>
</dbReference>
<dbReference type="Pfam" id="PF13359">
    <property type="entry name" value="DDE_Tnp_4"/>
    <property type="match status" value="1"/>
</dbReference>
<evidence type="ECO:0000256" key="5">
    <source>
        <dbReference type="ARBA" id="ARBA00015519"/>
    </source>
</evidence>
<gene>
    <name evidence="15" type="ORF">NDU88_010561</name>
</gene>
<name>A0AAV7PYE9_PLEWA</name>
<dbReference type="AlphaFoldDB" id="A0AAV7PYE9"/>
<reference evidence="15" key="1">
    <citation type="journal article" date="2022" name="bioRxiv">
        <title>Sequencing and chromosome-scale assembly of the giantPleurodeles waltlgenome.</title>
        <authorList>
            <person name="Brown T."/>
            <person name="Elewa A."/>
            <person name="Iarovenko S."/>
            <person name="Subramanian E."/>
            <person name="Araus A.J."/>
            <person name="Petzold A."/>
            <person name="Susuki M."/>
            <person name="Suzuki K.-i.T."/>
            <person name="Hayashi T."/>
            <person name="Toyoda A."/>
            <person name="Oliveira C."/>
            <person name="Osipova E."/>
            <person name="Leigh N.D."/>
            <person name="Simon A."/>
            <person name="Yun M.H."/>
        </authorList>
    </citation>
    <scope>NUCLEOTIDE SEQUENCE</scope>
    <source>
        <strain evidence="15">20211129_DDA</strain>
        <tissue evidence="15">Liver</tissue>
    </source>
</reference>
<organism evidence="15 16">
    <name type="scientific">Pleurodeles waltl</name>
    <name type="common">Iberian ribbed newt</name>
    <dbReference type="NCBI Taxonomy" id="8319"/>
    <lineage>
        <taxon>Eukaryota</taxon>
        <taxon>Metazoa</taxon>
        <taxon>Chordata</taxon>
        <taxon>Craniata</taxon>
        <taxon>Vertebrata</taxon>
        <taxon>Euteleostomi</taxon>
        <taxon>Amphibia</taxon>
        <taxon>Batrachia</taxon>
        <taxon>Caudata</taxon>
        <taxon>Salamandroidea</taxon>
        <taxon>Salamandridae</taxon>
        <taxon>Pleurodelinae</taxon>
        <taxon>Pleurodeles</taxon>
    </lineage>
</organism>
<dbReference type="EMBL" id="JANPWB010000011">
    <property type="protein sequence ID" value="KAJ1132234.1"/>
    <property type="molecule type" value="Genomic_DNA"/>
</dbReference>
<evidence type="ECO:0000256" key="1">
    <source>
        <dbReference type="ARBA" id="ARBA00001968"/>
    </source>
</evidence>
<comment type="subcellular location">
    <subcellularLocation>
        <location evidence="3">Cytoplasm</location>
    </subcellularLocation>
    <subcellularLocation>
        <location evidence="2">Nucleus</location>
    </subcellularLocation>
</comment>
<comment type="caution">
    <text evidence="15">The sequence shown here is derived from an EMBL/GenBank/DDBJ whole genome shotgun (WGS) entry which is preliminary data.</text>
</comment>
<keyword evidence="7" id="KW-0540">Nuclease</keyword>
<evidence type="ECO:0000256" key="6">
    <source>
        <dbReference type="ARBA" id="ARBA00022490"/>
    </source>
</evidence>
<evidence type="ECO:0000313" key="15">
    <source>
        <dbReference type="EMBL" id="KAJ1132234.1"/>
    </source>
</evidence>
<comment type="similarity">
    <text evidence="4">Belongs to the HARBI1 family.</text>
</comment>
<dbReference type="GO" id="GO:0005634">
    <property type="term" value="C:nucleus"/>
    <property type="evidence" value="ECO:0007669"/>
    <property type="project" value="UniProtKB-SubCell"/>
</dbReference>
<evidence type="ECO:0000256" key="12">
    <source>
        <dbReference type="ARBA" id="ARBA00045850"/>
    </source>
</evidence>
<dbReference type="PRINTS" id="PR02086">
    <property type="entry name" value="PUTNUCHARBI1"/>
</dbReference>
<feature type="region of interest" description="Disordered" evidence="13">
    <location>
        <begin position="185"/>
        <end position="216"/>
    </location>
</feature>
<dbReference type="GO" id="GO:0005737">
    <property type="term" value="C:cytoplasm"/>
    <property type="evidence" value="ECO:0007669"/>
    <property type="project" value="UniProtKB-SubCell"/>
</dbReference>
<comment type="cofactor">
    <cofactor evidence="1">
        <name>a divalent metal cation</name>
        <dbReference type="ChEBI" id="CHEBI:60240"/>
    </cofactor>
</comment>
<dbReference type="InterPro" id="IPR026103">
    <property type="entry name" value="HARBI1_animal"/>
</dbReference>
<evidence type="ECO:0000256" key="8">
    <source>
        <dbReference type="ARBA" id="ARBA00022723"/>
    </source>
</evidence>
<keyword evidence="6" id="KW-0963">Cytoplasm</keyword>
<evidence type="ECO:0000256" key="9">
    <source>
        <dbReference type="ARBA" id="ARBA00022801"/>
    </source>
</evidence>
<evidence type="ECO:0000256" key="2">
    <source>
        <dbReference type="ARBA" id="ARBA00004123"/>
    </source>
</evidence>
<feature type="domain" description="DDE Tnp4" evidence="14">
    <location>
        <begin position="56"/>
        <end position="179"/>
    </location>
</feature>
<evidence type="ECO:0000256" key="11">
    <source>
        <dbReference type="ARBA" id="ARBA00030126"/>
    </source>
</evidence>
<evidence type="ECO:0000256" key="3">
    <source>
        <dbReference type="ARBA" id="ARBA00004496"/>
    </source>
</evidence>
<evidence type="ECO:0000256" key="10">
    <source>
        <dbReference type="ARBA" id="ARBA00023242"/>
    </source>
</evidence>
<keyword evidence="10" id="KW-0539">Nucleus</keyword>
<evidence type="ECO:0000256" key="13">
    <source>
        <dbReference type="SAM" id="MobiDB-lite"/>
    </source>
</evidence>
<dbReference type="GO" id="GO:0016787">
    <property type="term" value="F:hydrolase activity"/>
    <property type="evidence" value="ECO:0007669"/>
    <property type="project" value="UniProtKB-KW"/>
</dbReference>
<evidence type="ECO:0000259" key="14">
    <source>
        <dbReference type="Pfam" id="PF13359"/>
    </source>
</evidence>
<keyword evidence="9" id="KW-0378">Hydrolase</keyword>